<organism evidence="2 3">
    <name type="scientific">Massilia violaceinigra</name>
    <dbReference type="NCBI Taxonomy" id="2045208"/>
    <lineage>
        <taxon>Bacteria</taxon>
        <taxon>Pseudomonadati</taxon>
        <taxon>Pseudomonadota</taxon>
        <taxon>Betaproteobacteria</taxon>
        <taxon>Burkholderiales</taxon>
        <taxon>Oxalobacteraceae</taxon>
        <taxon>Telluria group</taxon>
        <taxon>Massilia</taxon>
    </lineage>
</organism>
<dbReference type="SUPFAM" id="SSF53254">
    <property type="entry name" value="Phosphoglycerate mutase-like"/>
    <property type="match status" value="1"/>
</dbReference>
<feature type="chain" id="PRO_5045267466" description="Histidine phosphatase family protein" evidence="1">
    <location>
        <begin position="24"/>
        <end position="105"/>
    </location>
</feature>
<keyword evidence="3" id="KW-1185">Reference proteome</keyword>
<dbReference type="EMBL" id="CP063361">
    <property type="protein sequence ID" value="UOD28435.1"/>
    <property type="molecule type" value="Genomic_DNA"/>
</dbReference>
<gene>
    <name evidence="2" type="ORF">INH39_23700</name>
</gene>
<reference evidence="2 3" key="1">
    <citation type="submission" date="2020-10" db="EMBL/GenBank/DDBJ databases">
        <title>Genome analysis of Massilia species.</title>
        <authorList>
            <person name="Jung D.-H."/>
        </authorList>
    </citation>
    <scope>NUCLEOTIDE SEQUENCE [LARGE SCALE GENOMIC DNA]</scope>
    <source>
        <strain evidence="3">sipir</strain>
    </source>
</reference>
<sequence length="105" mass="11542">MKTCLRRSRPVLLACLVLPCARASDDEAFRALLKEGGNVVLMRHAQTDAGIGDPPGFVLEECGTQRNLPARGRTEAVRTGERLRHHGVPVAEVLSSRWLRSMPGR</sequence>
<protein>
    <recommendedName>
        <fullName evidence="4">Histidine phosphatase family protein</fullName>
    </recommendedName>
</protein>
<dbReference type="Proteomes" id="UP000831532">
    <property type="component" value="Chromosome"/>
</dbReference>
<evidence type="ECO:0000313" key="3">
    <source>
        <dbReference type="Proteomes" id="UP000831532"/>
    </source>
</evidence>
<dbReference type="RefSeq" id="WP_243489593.1">
    <property type="nucleotide sequence ID" value="NZ_CP063361.1"/>
</dbReference>
<name>A0ABY4A109_9BURK</name>
<evidence type="ECO:0000256" key="1">
    <source>
        <dbReference type="SAM" id="SignalP"/>
    </source>
</evidence>
<accession>A0ABY4A109</accession>
<proteinExistence type="predicted"/>
<dbReference type="Gene3D" id="3.40.50.1240">
    <property type="entry name" value="Phosphoglycerate mutase-like"/>
    <property type="match status" value="1"/>
</dbReference>
<feature type="signal peptide" evidence="1">
    <location>
        <begin position="1"/>
        <end position="23"/>
    </location>
</feature>
<dbReference type="InterPro" id="IPR029033">
    <property type="entry name" value="His_PPase_superfam"/>
</dbReference>
<evidence type="ECO:0008006" key="4">
    <source>
        <dbReference type="Google" id="ProtNLM"/>
    </source>
</evidence>
<evidence type="ECO:0000313" key="2">
    <source>
        <dbReference type="EMBL" id="UOD28435.1"/>
    </source>
</evidence>
<keyword evidence="1" id="KW-0732">Signal</keyword>